<protein>
    <submittedName>
        <fullName evidence="1">Uncharacterized protein</fullName>
    </submittedName>
</protein>
<evidence type="ECO:0000313" key="1">
    <source>
        <dbReference type="EMBL" id="SJM93996.1"/>
    </source>
</evidence>
<proteinExistence type="predicted"/>
<dbReference type="AlphaFoldDB" id="A0A1R4HCR1"/>
<dbReference type="EMBL" id="FUKJ01000301">
    <property type="protein sequence ID" value="SJM93996.1"/>
    <property type="molecule type" value="Genomic_DNA"/>
</dbReference>
<keyword evidence="2" id="KW-1185">Reference proteome</keyword>
<sequence length="54" mass="6224">MMRKIVAKTQVFTSPLKKGKSRGTERLQLRVVSVAETKELMTRLSFFYPINPPN</sequence>
<evidence type="ECO:0000313" key="2">
    <source>
        <dbReference type="Proteomes" id="UP000195442"/>
    </source>
</evidence>
<organism evidence="1 2">
    <name type="scientific">Crenothrix polyspora</name>
    <dbReference type="NCBI Taxonomy" id="360316"/>
    <lineage>
        <taxon>Bacteria</taxon>
        <taxon>Pseudomonadati</taxon>
        <taxon>Pseudomonadota</taxon>
        <taxon>Gammaproteobacteria</taxon>
        <taxon>Methylococcales</taxon>
        <taxon>Crenotrichaceae</taxon>
        <taxon>Crenothrix</taxon>
    </lineage>
</organism>
<reference evidence="2" key="1">
    <citation type="submission" date="2017-02" db="EMBL/GenBank/DDBJ databases">
        <authorList>
            <person name="Daims H."/>
        </authorList>
    </citation>
    <scope>NUCLEOTIDE SEQUENCE [LARGE SCALE GENOMIC DNA]</scope>
</reference>
<name>A0A1R4HCR1_9GAMM</name>
<accession>A0A1R4HCR1</accession>
<gene>
    <name evidence="1" type="ORF">CRENPOLYSF2_370072</name>
</gene>
<dbReference type="Proteomes" id="UP000195442">
    <property type="component" value="Unassembled WGS sequence"/>
</dbReference>